<feature type="region of interest" description="Disordered" evidence="7">
    <location>
        <begin position="208"/>
        <end position="231"/>
    </location>
</feature>
<proteinExistence type="inferred from homology"/>
<dbReference type="AlphaFoldDB" id="A0AAJ5WZU6"/>
<evidence type="ECO:0000256" key="5">
    <source>
        <dbReference type="ARBA" id="ARBA00048539"/>
    </source>
</evidence>
<dbReference type="Gene3D" id="3.40.50.620">
    <property type="entry name" value="HUPs"/>
    <property type="match status" value="1"/>
</dbReference>
<dbReference type="NCBIfam" id="TIGR02432">
    <property type="entry name" value="lysidine_TilS_N"/>
    <property type="match status" value="1"/>
</dbReference>
<keyword evidence="1 6" id="KW-0436">Ligase</keyword>
<dbReference type="GO" id="GO:0032267">
    <property type="term" value="F:tRNA(Ile)-lysidine synthase activity"/>
    <property type="evidence" value="ECO:0007669"/>
    <property type="project" value="UniProtKB-EC"/>
</dbReference>
<dbReference type="PANTHER" id="PTHR43033:SF1">
    <property type="entry name" value="TRNA(ILE)-LYSIDINE SYNTHASE-RELATED"/>
    <property type="match status" value="1"/>
</dbReference>
<reference evidence="9" key="1">
    <citation type="submission" date="2023-03" db="EMBL/GenBank/DDBJ databases">
        <title>Andean soil-derived lignocellulolytic bacterial consortium as a source of novel taxa and putative plastic-active enzymes.</title>
        <authorList>
            <person name="Diaz-Garcia L."/>
            <person name="Chuvochina M."/>
            <person name="Feuerriegel G."/>
            <person name="Bunk B."/>
            <person name="Sproer C."/>
            <person name="Streit W.R."/>
            <person name="Rodriguez L.M."/>
            <person name="Overmann J."/>
            <person name="Jimenez D.J."/>
        </authorList>
    </citation>
    <scope>NUCLEOTIDE SEQUENCE</scope>
    <source>
        <strain evidence="9">MAG 833</strain>
    </source>
</reference>
<keyword evidence="6" id="KW-0963">Cytoplasm</keyword>
<evidence type="ECO:0000256" key="1">
    <source>
        <dbReference type="ARBA" id="ARBA00022598"/>
    </source>
</evidence>
<evidence type="ECO:0000256" key="7">
    <source>
        <dbReference type="SAM" id="MobiDB-lite"/>
    </source>
</evidence>
<dbReference type="InterPro" id="IPR012094">
    <property type="entry name" value="tRNA_Ile_lys_synt"/>
</dbReference>
<dbReference type="CDD" id="cd01992">
    <property type="entry name" value="TilS_N"/>
    <property type="match status" value="1"/>
</dbReference>
<dbReference type="GO" id="GO:0005524">
    <property type="term" value="F:ATP binding"/>
    <property type="evidence" value="ECO:0007669"/>
    <property type="project" value="UniProtKB-UniRule"/>
</dbReference>
<dbReference type="GO" id="GO:0006400">
    <property type="term" value="P:tRNA modification"/>
    <property type="evidence" value="ECO:0007669"/>
    <property type="project" value="UniProtKB-UniRule"/>
</dbReference>
<keyword evidence="2 6" id="KW-0819">tRNA processing</keyword>
<feature type="region of interest" description="Disordered" evidence="7">
    <location>
        <begin position="431"/>
        <end position="453"/>
    </location>
</feature>
<keyword evidence="4 6" id="KW-0067">ATP-binding</keyword>
<evidence type="ECO:0000256" key="6">
    <source>
        <dbReference type="HAMAP-Rule" id="MF_01161"/>
    </source>
</evidence>
<gene>
    <name evidence="6 9" type="primary">tilS</name>
    <name evidence="9" type="ORF">P0Y50_02020</name>
</gene>
<comment type="domain">
    <text evidence="6">The N-terminal region contains the highly conserved SGGXDS motif, predicted to be a P-loop motif involved in ATP binding.</text>
</comment>
<dbReference type="GO" id="GO:0005737">
    <property type="term" value="C:cytoplasm"/>
    <property type="evidence" value="ECO:0007669"/>
    <property type="project" value="UniProtKB-SubCell"/>
</dbReference>
<sequence length="453" mass="47735">MRRLTSDPGGLAERVFARLDARLSRNVERPVALALSGGGDSIALLRLATEWAGARGRRLLALSVDHGLNPDSARWNGFARQAAMTAGADWRGLRWEGDKPRTGLTAAARSARHRLIAGAARAAGARVVLFAHTADDIAEADLMRREGATLGRVREWSPSPVWPEGRGLMLLRPLLDEGREPLRDGLRAQGADWIEDPANADPRYGRSRARQALAAGGAAPQPVSGPRGVSGAQGLRTVGAASVEASRDIPARTLAAALVCVGGGATPPRGGRLETLVRRLRADEDFTATLCGARITAAGETATLVREAGEMARKGAAPLRLTPGVEAVWDGRFAFTAAEAGWSVAAGRGRLSQLSDTDRAALAPLTPQARAAWPVLVRDKGGDGGEGAVLAGSGVERRGLVAERLRLALDETTHEDDLISAPRWRNAMEPPIFPDRHIQTGGPNGAADDRGPQ</sequence>
<comment type="subcellular location">
    <subcellularLocation>
        <location evidence="6">Cytoplasm</location>
    </subcellularLocation>
</comment>
<dbReference type="PANTHER" id="PTHR43033">
    <property type="entry name" value="TRNA(ILE)-LYSIDINE SYNTHASE-RELATED"/>
    <property type="match status" value="1"/>
</dbReference>
<dbReference type="Pfam" id="PF01171">
    <property type="entry name" value="ATP_bind_3"/>
    <property type="match status" value="1"/>
</dbReference>
<comment type="function">
    <text evidence="6">Ligates lysine onto the cytidine present at position 34 of the AUA codon-specific tRNA(Ile) that contains the anticodon CAU, in an ATP-dependent manner. Cytidine is converted to lysidine, thus changing the amino acid specificity of the tRNA from methionine to isoleucine.</text>
</comment>
<keyword evidence="3 6" id="KW-0547">Nucleotide-binding</keyword>
<dbReference type="EMBL" id="CP119326">
    <property type="protein sequence ID" value="WEK40404.1"/>
    <property type="molecule type" value="Genomic_DNA"/>
</dbReference>
<feature type="compositionally biased region" description="Low complexity" evidence="7">
    <location>
        <begin position="210"/>
        <end position="219"/>
    </location>
</feature>
<dbReference type="Proteomes" id="UP001213664">
    <property type="component" value="Chromosome"/>
</dbReference>
<comment type="catalytic activity">
    <reaction evidence="5 6">
        <text>cytidine(34) in tRNA(Ile2) + L-lysine + ATP = lysidine(34) in tRNA(Ile2) + AMP + diphosphate + H(+)</text>
        <dbReference type="Rhea" id="RHEA:43744"/>
        <dbReference type="Rhea" id="RHEA-COMP:10625"/>
        <dbReference type="Rhea" id="RHEA-COMP:10670"/>
        <dbReference type="ChEBI" id="CHEBI:15378"/>
        <dbReference type="ChEBI" id="CHEBI:30616"/>
        <dbReference type="ChEBI" id="CHEBI:32551"/>
        <dbReference type="ChEBI" id="CHEBI:33019"/>
        <dbReference type="ChEBI" id="CHEBI:82748"/>
        <dbReference type="ChEBI" id="CHEBI:83665"/>
        <dbReference type="ChEBI" id="CHEBI:456215"/>
        <dbReference type="EC" id="6.3.4.19"/>
    </reaction>
</comment>
<accession>A0AAJ5WZU6</accession>
<dbReference type="SUPFAM" id="SSF52402">
    <property type="entry name" value="Adenine nucleotide alpha hydrolases-like"/>
    <property type="match status" value="1"/>
</dbReference>
<dbReference type="HAMAP" id="MF_01161">
    <property type="entry name" value="tRNA_Ile_lys_synt"/>
    <property type="match status" value="1"/>
</dbReference>
<organism evidence="9 10">
    <name type="scientific">Candidatus Brevundimonas colombiensis</name>
    <dbReference type="NCBI Taxonomy" id="3121376"/>
    <lineage>
        <taxon>Bacteria</taxon>
        <taxon>Pseudomonadati</taxon>
        <taxon>Pseudomonadota</taxon>
        <taxon>Alphaproteobacteria</taxon>
        <taxon>Caulobacterales</taxon>
        <taxon>Caulobacteraceae</taxon>
        <taxon>Brevundimonas</taxon>
    </lineage>
</organism>
<dbReference type="EC" id="6.3.4.19" evidence="6"/>
<evidence type="ECO:0000313" key="10">
    <source>
        <dbReference type="Proteomes" id="UP001213664"/>
    </source>
</evidence>
<comment type="similarity">
    <text evidence="6">Belongs to the tRNA(Ile)-lysidine synthase family.</text>
</comment>
<dbReference type="InterPro" id="IPR011063">
    <property type="entry name" value="TilS/TtcA_N"/>
</dbReference>
<dbReference type="InterPro" id="IPR014729">
    <property type="entry name" value="Rossmann-like_a/b/a_fold"/>
</dbReference>
<dbReference type="InterPro" id="IPR012795">
    <property type="entry name" value="tRNA_Ile_lys_synt_N"/>
</dbReference>
<evidence type="ECO:0000313" key="9">
    <source>
        <dbReference type="EMBL" id="WEK40404.1"/>
    </source>
</evidence>
<evidence type="ECO:0000256" key="4">
    <source>
        <dbReference type="ARBA" id="ARBA00022840"/>
    </source>
</evidence>
<feature type="binding site" evidence="6">
    <location>
        <begin position="36"/>
        <end position="41"/>
    </location>
    <ligand>
        <name>ATP</name>
        <dbReference type="ChEBI" id="CHEBI:30616"/>
    </ligand>
</feature>
<evidence type="ECO:0000259" key="8">
    <source>
        <dbReference type="Pfam" id="PF01171"/>
    </source>
</evidence>
<feature type="domain" description="tRNA(Ile)-lysidine/2-thiocytidine synthase N-terminal" evidence="8">
    <location>
        <begin position="31"/>
        <end position="211"/>
    </location>
</feature>
<evidence type="ECO:0000256" key="3">
    <source>
        <dbReference type="ARBA" id="ARBA00022741"/>
    </source>
</evidence>
<evidence type="ECO:0000256" key="2">
    <source>
        <dbReference type="ARBA" id="ARBA00022694"/>
    </source>
</evidence>
<name>A0AAJ5WZU6_9CAUL</name>
<protein>
    <recommendedName>
        <fullName evidence="6">tRNA(Ile)-lysidine synthase</fullName>
        <ecNumber evidence="6">6.3.4.19</ecNumber>
    </recommendedName>
    <alternativeName>
        <fullName evidence="6">tRNA(Ile)-2-lysyl-cytidine synthase</fullName>
    </alternativeName>
    <alternativeName>
        <fullName evidence="6">tRNA(Ile)-lysidine synthetase</fullName>
    </alternativeName>
</protein>